<feature type="transmembrane region" description="Helical" evidence="1">
    <location>
        <begin position="177"/>
        <end position="196"/>
    </location>
</feature>
<dbReference type="PIRSF" id="PIRSF009160">
    <property type="entry name" value="UCP009160"/>
    <property type="match status" value="1"/>
</dbReference>
<evidence type="ECO:0000313" key="2">
    <source>
        <dbReference type="EMBL" id="HIZ88345.1"/>
    </source>
</evidence>
<feature type="transmembrane region" description="Helical" evidence="1">
    <location>
        <begin position="29"/>
        <end position="50"/>
    </location>
</feature>
<protein>
    <submittedName>
        <fullName evidence="2">Bax inhibitor-1/YccA family protein</fullName>
    </submittedName>
</protein>
<evidence type="ECO:0000313" key="3">
    <source>
        <dbReference type="Proteomes" id="UP000824176"/>
    </source>
</evidence>
<dbReference type="Pfam" id="PF12811">
    <property type="entry name" value="BaxI_1"/>
    <property type="match status" value="1"/>
</dbReference>
<feature type="transmembrane region" description="Helical" evidence="1">
    <location>
        <begin position="111"/>
        <end position="132"/>
    </location>
</feature>
<reference evidence="2" key="2">
    <citation type="submission" date="2021-04" db="EMBL/GenBank/DDBJ databases">
        <authorList>
            <person name="Gilroy R."/>
        </authorList>
    </citation>
    <scope>NUCLEOTIDE SEQUENCE</scope>
    <source>
        <strain evidence="2">ChiW4-1371</strain>
    </source>
</reference>
<keyword evidence="1" id="KW-1133">Transmembrane helix</keyword>
<feature type="transmembrane region" description="Helical" evidence="1">
    <location>
        <begin position="57"/>
        <end position="77"/>
    </location>
</feature>
<accession>A0A9D2GTA5</accession>
<feature type="transmembrane region" description="Helical" evidence="1">
    <location>
        <begin position="144"/>
        <end position="165"/>
    </location>
</feature>
<evidence type="ECO:0000256" key="1">
    <source>
        <dbReference type="SAM" id="Phobius"/>
    </source>
</evidence>
<dbReference type="PANTHER" id="PTHR41282">
    <property type="entry name" value="CONSERVED TRANSMEMBRANE PROTEIN-RELATED"/>
    <property type="match status" value="1"/>
</dbReference>
<keyword evidence="1" id="KW-0472">Membrane</keyword>
<dbReference type="PANTHER" id="PTHR41282:SF1">
    <property type="entry name" value="CONSERVED TRANSMEMBRANE PROTEIN-RELATED"/>
    <property type="match status" value="1"/>
</dbReference>
<keyword evidence="1" id="KW-0812">Transmembrane</keyword>
<dbReference type="Proteomes" id="UP000824176">
    <property type="component" value="Unassembled WGS sequence"/>
</dbReference>
<dbReference type="AlphaFoldDB" id="A0A9D2GTA5"/>
<gene>
    <name evidence="2" type="ORF">H9804_00215</name>
</gene>
<proteinExistence type="predicted"/>
<sequence length="243" mass="26789">MSNPVFSERAFERAGYSSGTDSMTVNGSIMKTFILGLVFALTSFVVIKYLPNFYGSIGGVVTVSAIAAFVVGLIISFKPTTAPFLSVVYAVLESIVVTVISILLNQQYNGIVFEAVTYTMIAFFTMLILYRIGAIKATQTFKSVLITATAAIAISYIILFILSFFNIRPDWFYGNSTLSIGINAVIIVVAALNLILDFDFIEKGAAEGMPKYMEWYAAFGLMVTIIWLYIEILRILSKIKSRD</sequence>
<dbReference type="EMBL" id="DXAQ01000004">
    <property type="protein sequence ID" value="HIZ88345.1"/>
    <property type="molecule type" value="Genomic_DNA"/>
</dbReference>
<feature type="transmembrane region" description="Helical" evidence="1">
    <location>
        <begin position="216"/>
        <end position="236"/>
    </location>
</feature>
<dbReference type="InterPro" id="IPR010539">
    <property type="entry name" value="BaxI_1-like"/>
</dbReference>
<name>A0A9D2GTA5_9BACT</name>
<reference evidence="2" key="1">
    <citation type="journal article" date="2021" name="PeerJ">
        <title>Extensive microbial diversity within the chicken gut microbiome revealed by metagenomics and culture.</title>
        <authorList>
            <person name="Gilroy R."/>
            <person name="Ravi A."/>
            <person name="Getino M."/>
            <person name="Pursley I."/>
            <person name="Horton D.L."/>
            <person name="Alikhan N.F."/>
            <person name="Baker D."/>
            <person name="Gharbi K."/>
            <person name="Hall N."/>
            <person name="Watson M."/>
            <person name="Adriaenssens E.M."/>
            <person name="Foster-Nyarko E."/>
            <person name="Jarju S."/>
            <person name="Secka A."/>
            <person name="Antonio M."/>
            <person name="Oren A."/>
            <person name="Chaudhuri R.R."/>
            <person name="La Ragione R."/>
            <person name="Hildebrand F."/>
            <person name="Pallen M.J."/>
        </authorList>
    </citation>
    <scope>NUCLEOTIDE SEQUENCE</scope>
    <source>
        <strain evidence="2">ChiW4-1371</strain>
    </source>
</reference>
<organism evidence="2 3">
    <name type="scientific">Candidatus Mucispirillum faecigallinarum</name>
    <dbReference type="NCBI Taxonomy" id="2838699"/>
    <lineage>
        <taxon>Bacteria</taxon>
        <taxon>Pseudomonadati</taxon>
        <taxon>Deferribacterota</taxon>
        <taxon>Deferribacteres</taxon>
        <taxon>Deferribacterales</taxon>
        <taxon>Mucispirillaceae</taxon>
        <taxon>Mucispirillum</taxon>
    </lineage>
</organism>
<comment type="caution">
    <text evidence="2">The sequence shown here is derived from an EMBL/GenBank/DDBJ whole genome shotgun (WGS) entry which is preliminary data.</text>
</comment>
<feature type="transmembrane region" description="Helical" evidence="1">
    <location>
        <begin position="83"/>
        <end position="104"/>
    </location>
</feature>